<dbReference type="Pfam" id="PF04194">
    <property type="entry name" value="PDCD2_C"/>
    <property type="match status" value="1"/>
</dbReference>
<organism evidence="3 4">
    <name type="scientific">Basidiobolus ranarum</name>
    <dbReference type="NCBI Taxonomy" id="34480"/>
    <lineage>
        <taxon>Eukaryota</taxon>
        <taxon>Fungi</taxon>
        <taxon>Fungi incertae sedis</taxon>
        <taxon>Zoopagomycota</taxon>
        <taxon>Entomophthoromycotina</taxon>
        <taxon>Basidiobolomycetes</taxon>
        <taxon>Basidiobolales</taxon>
        <taxon>Basidiobolaceae</taxon>
        <taxon>Basidiobolus</taxon>
    </lineage>
</organism>
<evidence type="ECO:0000259" key="2">
    <source>
        <dbReference type="Pfam" id="PF04194"/>
    </source>
</evidence>
<gene>
    <name evidence="3" type="ORF">K7432_006346</name>
</gene>
<dbReference type="Proteomes" id="UP001479436">
    <property type="component" value="Unassembled WGS sequence"/>
</dbReference>
<proteinExistence type="predicted"/>
<protein>
    <recommendedName>
        <fullName evidence="2">Programmed cell death protein 2 C-terminal domain-containing protein</fullName>
    </recommendedName>
</protein>
<dbReference type="PANTHER" id="PTHR47524:SF1">
    <property type="entry name" value="20S RRNA ACCUMULATION PROTEIN 4"/>
    <property type="match status" value="1"/>
</dbReference>
<feature type="compositionally biased region" description="Basic residues" evidence="1">
    <location>
        <begin position="45"/>
        <end position="58"/>
    </location>
</feature>
<reference evidence="3 4" key="1">
    <citation type="submission" date="2023-04" db="EMBL/GenBank/DDBJ databases">
        <title>Genome of Basidiobolus ranarum AG-B5.</title>
        <authorList>
            <person name="Stajich J.E."/>
            <person name="Carter-House D."/>
            <person name="Gryganskyi A."/>
        </authorList>
    </citation>
    <scope>NUCLEOTIDE SEQUENCE [LARGE SCALE GENOMIC DNA]</scope>
    <source>
        <strain evidence="3 4">AG-B5</strain>
    </source>
</reference>
<dbReference type="InterPro" id="IPR007320">
    <property type="entry name" value="PDCD2_C"/>
</dbReference>
<evidence type="ECO:0000313" key="3">
    <source>
        <dbReference type="EMBL" id="KAK9717259.1"/>
    </source>
</evidence>
<accession>A0ABR2W1R0</accession>
<name>A0ABR2W1R0_9FUNG</name>
<comment type="caution">
    <text evidence="3">The sequence shown here is derived from an EMBL/GenBank/DDBJ whole genome shotgun (WGS) entry which is preliminary data.</text>
</comment>
<evidence type="ECO:0000256" key="1">
    <source>
        <dbReference type="SAM" id="MobiDB-lite"/>
    </source>
</evidence>
<feature type="compositionally biased region" description="Polar residues" evidence="1">
    <location>
        <begin position="1"/>
        <end position="21"/>
    </location>
</feature>
<feature type="domain" description="Programmed cell death protein 2 C-terminal" evidence="2">
    <location>
        <begin position="304"/>
        <end position="460"/>
    </location>
</feature>
<dbReference type="EMBL" id="JASJQH010007152">
    <property type="protein sequence ID" value="KAK9717259.1"/>
    <property type="molecule type" value="Genomic_DNA"/>
</dbReference>
<feature type="compositionally biased region" description="Low complexity" evidence="1">
    <location>
        <begin position="26"/>
        <end position="44"/>
    </location>
</feature>
<keyword evidence="4" id="KW-1185">Reference proteome</keyword>
<feature type="region of interest" description="Disordered" evidence="1">
    <location>
        <begin position="1"/>
        <end position="65"/>
    </location>
</feature>
<evidence type="ECO:0000313" key="4">
    <source>
        <dbReference type="Proteomes" id="UP001479436"/>
    </source>
</evidence>
<dbReference type="PANTHER" id="PTHR47524">
    <property type="entry name" value="20S RRNA ACCUMULATION PROTEIN 4"/>
    <property type="match status" value="1"/>
</dbReference>
<sequence>MSSSNRTKAQNSTPKKSNNGKAGTETPSKLLKSTSKPKTQTGTPKGKHREPKKEKPKKPILLGFPDGELTDNLDIDAYTTKIGGRPIWLNNSNPVSEDTALCLSCRSPMFLLLQAYVPHDWSAYHRVLYVWGCNKRRCMQKPGCFRVFRGHLVDESFYQKLKQKEAKKTKAKSTVNKPNNIGSMIFGGAFGSFDKPFEADTTLPDISKLEINEAQESPKQEDTSNRSEIDHEASERSLAWFKSIPAFPAQYLYIDEEVLEEADSKIDIAKYSKFLVQEDEDVDEDAGTWQGEAYEKSWKPKGYDKAFKRFTEVVSENPEQCVRYDFSGSPLLYTNRDSVAALLSSTSGNVMDKKSINYSSSKIPKCPHCNSERVFEFQLMPNILSELPTEKLSDNSPFNLDLNQEEVRKLGDGVIHKFDLGMEWGTIMVFSCEKDCHGGVTDLGELSTDLGYYEEVALAQYEF</sequence>